<dbReference type="Proteomes" id="UP001596036">
    <property type="component" value="Unassembled WGS sequence"/>
</dbReference>
<evidence type="ECO:0000313" key="6">
    <source>
        <dbReference type="EMBL" id="MFC5568845.1"/>
    </source>
</evidence>
<reference evidence="7" key="1">
    <citation type="journal article" date="2019" name="Int. J. Syst. Evol. Microbiol.">
        <title>The Global Catalogue of Microorganisms (GCM) 10K type strain sequencing project: providing services to taxonomists for standard genome sequencing and annotation.</title>
        <authorList>
            <consortium name="The Broad Institute Genomics Platform"/>
            <consortium name="The Broad Institute Genome Sequencing Center for Infectious Disease"/>
            <person name="Wu L."/>
            <person name="Ma J."/>
        </authorList>
    </citation>
    <scope>NUCLEOTIDE SEQUENCE [LARGE SCALE GENOMIC DNA]</scope>
    <source>
        <strain evidence="7">KACC 11407</strain>
    </source>
</reference>
<organism evidence="6 7">
    <name type="scientific">Lysobacter yangpyeongensis</name>
    <dbReference type="NCBI Taxonomy" id="346182"/>
    <lineage>
        <taxon>Bacteria</taxon>
        <taxon>Pseudomonadati</taxon>
        <taxon>Pseudomonadota</taxon>
        <taxon>Gammaproteobacteria</taxon>
        <taxon>Lysobacterales</taxon>
        <taxon>Lysobacteraceae</taxon>
        <taxon>Lysobacter</taxon>
    </lineage>
</organism>
<gene>
    <name evidence="6" type="ORF">ACFPN1_02040</name>
</gene>
<dbReference type="Pfam" id="PF13356">
    <property type="entry name" value="Arm-DNA-bind_3"/>
    <property type="match status" value="1"/>
</dbReference>
<dbReference type="InterPro" id="IPR025166">
    <property type="entry name" value="Integrase_DNA_bind_dom"/>
</dbReference>
<dbReference type="Pfam" id="PF22022">
    <property type="entry name" value="Phage_int_M"/>
    <property type="match status" value="1"/>
</dbReference>
<dbReference type="EMBL" id="JBHSNM010000001">
    <property type="protein sequence ID" value="MFC5568845.1"/>
    <property type="molecule type" value="Genomic_DNA"/>
</dbReference>
<keyword evidence="2" id="KW-0229">DNA integration</keyword>
<evidence type="ECO:0000256" key="4">
    <source>
        <dbReference type="ARBA" id="ARBA00023172"/>
    </source>
</evidence>
<name>A0ABW0SIP8_9GAMM</name>
<dbReference type="PROSITE" id="PS51898">
    <property type="entry name" value="TYR_RECOMBINASE"/>
    <property type="match status" value="1"/>
</dbReference>
<dbReference type="InterPro" id="IPR011010">
    <property type="entry name" value="DNA_brk_join_enz"/>
</dbReference>
<accession>A0ABW0SIP8</accession>
<dbReference type="Gene3D" id="1.10.443.10">
    <property type="entry name" value="Intergrase catalytic core"/>
    <property type="match status" value="1"/>
</dbReference>
<keyword evidence="4" id="KW-0233">DNA recombination</keyword>
<dbReference type="InterPro" id="IPR002104">
    <property type="entry name" value="Integrase_catalytic"/>
</dbReference>
<sequence length="411" mass="46272">MVRAVNKLSNLRIKAIKKPGRYGDGDGLYYYLSKAGNRSWVFRYRDRVSGKLRDRGLGPARDVTLEQAREAAQMARSELRAGVDPIDIRKAQRLEATRKRLQAVTFGHCTERYIDAHRAAWRNAKHAAQWRSTLDTYAAALLPRLVADIDDVAVLQVLEPVWTSKTETATRLRQRIEAVLDWAAARQYRRGDNPARWRGHLDHLLPTPNKLKAVKPRAALPYADVPAFFVSLRKEAGLAPIALQFQILTATRPGEVVGARWEEFDMANGTWTVPGERMKAGKAHRIPLSPEVVRLLEAVPRTTSFVFPGRRHGGMTTAALLKVLKSLRPGLTVHGFRSTFRDWAADMTAYPREVAEQALAHSLQDKTEAAYRRTDLFTKRARLMRDWAKFCGTPSLSRSSVSTIGSASRTR</sequence>
<dbReference type="Gene3D" id="3.30.160.390">
    <property type="entry name" value="Integrase, DNA-binding domain"/>
    <property type="match status" value="1"/>
</dbReference>
<evidence type="ECO:0000259" key="5">
    <source>
        <dbReference type="PROSITE" id="PS51898"/>
    </source>
</evidence>
<protein>
    <submittedName>
        <fullName evidence="6">Tyrosine-type recombinase/integrase</fullName>
    </submittedName>
</protein>
<dbReference type="Pfam" id="PF00589">
    <property type="entry name" value="Phage_integrase"/>
    <property type="match status" value="1"/>
</dbReference>
<evidence type="ECO:0000256" key="2">
    <source>
        <dbReference type="ARBA" id="ARBA00022908"/>
    </source>
</evidence>
<dbReference type="CDD" id="cd00801">
    <property type="entry name" value="INT_P4_C"/>
    <property type="match status" value="1"/>
</dbReference>
<evidence type="ECO:0000313" key="7">
    <source>
        <dbReference type="Proteomes" id="UP001596036"/>
    </source>
</evidence>
<dbReference type="InterPro" id="IPR050808">
    <property type="entry name" value="Phage_Integrase"/>
</dbReference>
<feature type="domain" description="Tyr recombinase" evidence="5">
    <location>
        <begin position="215"/>
        <end position="384"/>
    </location>
</feature>
<dbReference type="PANTHER" id="PTHR30629">
    <property type="entry name" value="PROPHAGE INTEGRASE"/>
    <property type="match status" value="1"/>
</dbReference>
<comment type="caution">
    <text evidence="6">The sequence shown here is derived from an EMBL/GenBank/DDBJ whole genome shotgun (WGS) entry which is preliminary data.</text>
</comment>
<dbReference type="InterPro" id="IPR038488">
    <property type="entry name" value="Integrase_DNA-bd_sf"/>
</dbReference>
<keyword evidence="3" id="KW-0238">DNA-binding</keyword>
<comment type="similarity">
    <text evidence="1">Belongs to the 'phage' integrase family.</text>
</comment>
<dbReference type="InterPro" id="IPR010998">
    <property type="entry name" value="Integrase_recombinase_N"/>
</dbReference>
<dbReference type="SUPFAM" id="SSF56349">
    <property type="entry name" value="DNA breaking-rejoining enzymes"/>
    <property type="match status" value="1"/>
</dbReference>
<dbReference type="PANTHER" id="PTHR30629:SF6">
    <property type="entry name" value="PROPHAGE INTEGRASE INTA-RELATED"/>
    <property type="match status" value="1"/>
</dbReference>
<dbReference type="RefSeq" id="WP_386752551.1">
    <property type="nucleotide sequence ID" value="NZ_JBHSNM010000001.1"/>
</dbReference>
<proteinExistence type="inferred from homology"/>
<dbReference type="InterPro" id="IPR053876">
    <property type="entry name" value="Phage_int_M"/>
</dbReference>
<evidence type="ECO:0000256" key="3">
    <source>
        <dbReference type="ARBA" id="ARBA00023125"/>
    </source>
</evidence>
<keyword evidence="7" id="KW-1185">Reference proteome</keyword>
<dbReference type="InterPro" id="IPR013762">
    <property type="entry name" value="Integrase-like_cat_sf"/>
</dbReference>
<evidence type="ECO:0000256" key="1">
    <source>
        <dbReference type="ARBA" id="ARBA00008857"/>
    </source>
</evidence>
<dbReference type="Gene3D" id="1.10.150.130">
    <property type="match status" value="1"/>
</dbReference>